<comment type="caution">
    <text evidence="2">The sequence shown here is derived from an EMBL/GenBank/DDBJ whole genome shotgun (WGS) entry which is preliminary data.</text>
</comment>
<evidence type="ECO:0000313" key="3">
    <source>
        <dbReference type="Proteomes" id="UP000438429"/>
    </source>
</evidence>
<feature type="region of interest" description="Disordered" evidence="1">
    <location>
        <begin position="110"/>
        <end position="133"/>
    </location>
</feature>
<sequence length="142" mass="15684">MKRRWLPGALEQPGSLSAQLKVTCRHSDGVTGNERGESNAPLLRFFLRWQINRFAASPPWTQGNQTQLDRTPAAAAAAPLSPPRLRFCNTHLGKIQRTCDHLKRHLVENPSPATYEEARRGSTQPPVSSTGAGRLPLFGVHL</sequence>
<dbReference type="AlphaFoldDB" id="A0A6A4T189"/>
<dbReference type="Proteomes" id="UP000438429">
    <property type="component" value="Unassembled WGS sequence"/>
</dbReference>
<evidence type="ECO:0000256" key="1">
    <source>
        <dbReference type="SAM" id="MobiDB-lite"/>
    </source>
</evidence>
<protein>
    <submittedName>
        <fullName evidence="2">Uncharacterized protein</fullName>
    </submittedName>
</protein>
<name>A0A6A4T189_SCOMX</name>
<reference evidence="2 3" key="1">
    <citation type="submission" date="2019-06" db="EMBL/GenBank/DDBJ databases">
        <title>Draft genomes of female and male turbot (Scophthalmus maximus).</title>
        <authorList>
            <person name="Xu H."/>
            <person name="Xu X.-W."/>
            <person name="Shao C."/>
            <person name="Chen S."/>
        </authorList>
    </citation>
    <scope>NUCLEOTIDE SEQUENCE [LARGE SCALE GENOMIC DNA]</scope>
    <source>
        <strain evidence="2">Ysfricsl-2016a</strain>
        <tissue evidence="2">Blood</tissue>
    </source>
</reference>
<organism evidence="2 3">
    <name type="scientific">Scophthalmus maximus</name>
    <name type="common">Turbot</name>
    <name type="synonym">Psetta maxima</name>
    <dbReference type="NCBI Taxonomy" id="52904"/>
    <lineage>
        <taxon>Eukaryota</taxon>
        <taxon>Metazoa</taxon>
        <taxon>Chordata</taxon>
        <taxon>Craniata</taxon>
        <taxon>Vertebrata</taxon>
        <taxon>Euteleostomi</taxon>
        <taxon>Actinopterygii</taxon>
        <taxon>Neopterygii</taxon>
        <taxon>Teleostei</taxon>
        <taxon>Neoteleostei</taxon>
        <taxon>Acanthomorphata</taxon>
        <taxon>Carangaria</taxon>
        <taxon>Pleuronectiformes</taxon>
        <taxon>Pleuronectoidei</taxon>
        <taxon>Scophthalmidae</taxon>
        <taxon>Scophthalmus</taxon>
    </lineage>
</organism>
<gene>
    <name evidence="2" type="ORF">F2P81_009885</name>
</gene>
<feature type="compositionally biased region" description="Polar residues" evidence="1">
    <location>
        <begin position="121"/>
        <end position="131"/>
    </location>
</feature>
<accession>A0A6A4T189</accession>
<proteinExistence type="predicted"/>
<dbReference type="EMBL" id="VEVO01000009">
    <property type="protein sequence ID" value="KAF0037011.1"/>
    <property type="molecule type" value="Genomic_DNA"/>
</dbReference>
<evidence type="ECO:0000313" key="2">
    <source>
        <dbReference type="EMBL" id="KAF0037011.1"/>
    </source>
</evidence>